<dbReference type="Gene3D" id="1.10.510.10">
    <property type="entry name" value="Transferase(Phosphotransferase) domain 1"/>
    <property type="match status" value="2"/>
</dbReference>
<dbReference type="GO" id="GO:0005524">
    <property type="term" value="F:ATP binding"/>
    <property type="evidence" value="ECO:0007669"/>
    <property type="project" value="InterPro"/>
</dbReference>
<gene>
    <name evidence="3" type="ORF">PBRASI_LOCUS8724</name>
</gene>
<organism evidence="3 4">
    <name type="scientific">Paraglomus brasilianum</name>
    <dbReference type="NCBI Taxonomy" id="144538"/>
    <lineage>
        <taxon>Eukaryota</taxon>
        <taxon>Fungi</taxon>
        <taxon>Fungi incertae sedis</taxon>
        <taxon>Mucoromycota</taxon>
        <taxon>Glomeromycotina</taxon>
        <taxon>Glomeromycetes</taxon>
        <taxon>Paraglomerales</taxon>
        <taxon>Paraglomeraceae</taxon>
        <taxon>Paraglomus</taxon>
    </lineage>
</organism>
<evidence type="ECO:0000256" key="1">
    <source>
        <dbReference type="SAM" id="MobiDB-lite"/>
    </source>
</evidence>
<protein>
    <submittedName>
        <fullName evidence="3">9648_t:CDS:1</fullName>
    </submittedName>
</protein>
<dbReference type="GO" id="GO:0005737">
    <property type="term" value="C:cytoplasm"/>
    <property type="evidence" value="ECO:0007669"/>
    <property type="project" value="TreeGrafter"/>
</dbReference>
<proteinExistence type="predicted"/>
<evidence type="ECO:0000313" key="3">
    <source>
        <dbReference type="EMBL" id="CAG8621313.1"/>
    </source>
</evidence>
<feature type="compositionally biased region" description="Basic and acidic residues" evidence="1">
    <location>
        <begin position="214"/>
        <end position="225"/>
    </location>
</feature>
<dbReference type="InterPro" id="IPR011009">
    <property type="entry name" value="Kinase-like_dom_sf"/>
</dbReference>
<sequence>MPHTEEFTQAATPKLTPISITCPPQMHYTPPAFDFYTKSGSDACLSPSPYPFECIPLERLVNIEYLGQYDLDSVYRAVWLDGPLDLSSKICGKRCGKTGVILKRVQCIRRLVGKLQAYVNCPSNNTMEIYAVSHDFSTNSYYIVFNHPIRSLASELSRHSSHLTAFHRISILSIIARAVADMHASGQVHGNLHSGNIFIKDKIFNSKGASKPNEAVEHPDDKIGTDFEDYNEGPKRLSNGSDATVVPDDTNVSEATIVSSSPSTPYFPKSPFCPYPSDHPTSDLVQDYLIPDAYVISLSEPVPQTPHTPSTTLMFSPPLPYSAPEILHGLPYTKAFDVYSLGILMWELMTNEMPFQNRRPDSSLAIDISEGLRPDYNADFYRRGKLPWKWVELMRQCWDQSPENRPSAERVYAIVDCWRWDRAMIEEMENVWQERCWS</sequence>
<dbReference type="PROSITE" id="PS50011">
    <property type="entry name" value="PROTEIN_KINASE_DOM"/>
    <property type="match status" value="1"/>
</dbReference>
<reference evidence="3" key="1">
    <citation type="submission" date="2021-06" db="EMBL/GenBank/DDBJ databases">
        <authorList>
            <person name="Kallberg Y."/>
            <person name="Tangrot J."/>
            <person name="Rosling A."/>
        </authorList>
    </citation>
    <scope>NUCLEOTIDE SEQUENCE</scope>
    <source>
        <strain evidence="3">BR232B</strain>
    </source>
</reference>
<dbReference type="PANTHER" id="PTHR23257:SF963">
    <property type="entry name" value="AT08303P"/>
    <property type="match status" value="1"/>
</dbReference>
<accession>A0A9N9GPV9</accession>
<evidence type="ECO:0000313" key="4">
    <source>
        <dbReference type="Proteomes" id="UP000789739"/>
    </source>
</evidence>
<dbReference type="Proteomes" id="UP000789739">
    <property type="component" value="Unassembled WGS sequence"/>
</dbReference>
<dbReference type="PANTHER" id="PTHR23257">
    <property type="entry name" value="SERINE-THREONINE PROTEIN KINASE"/>
    <property type="match status" value="1"/>
</dbReference>
<evidence type="ECO:0000259" key="2">
    <source>
        <dbReference type="PROSITE" id="PS50011"/>
    </source>
</evidence>
<dbReference type="EMBL" id="CAJVPI010001634">
    <property type="protein sequence ID" value="CAG8621313.1"/>
    <property type="molecule type" value="Genomic_DNA"/>
</dbReference>
<name>A0A9N9GPV9_9GLOM</name>
<dbReference type="Pfam" id="PF00069">
    <property type="entry name" value="Pkinase"/>
    <property type="match status" value="1"/>
</dbReference>
<feature type="region of interest" description="Disordered" evidence="1">
    <location>
        <begin position="209"/>
        <end position="246"/>
    </location>
</feature>
<dbReference type="GO" id="GO:0007165">
    <property type="term" value="P:signal transduction"/>
    <property type="evidence" value="ECO:0007669"/>
    <property type="project" value="TreeGrafter"/>
</dbReference>
<keyword evidence="4" id="KW-1185">Reference proteome</keyword>
<comment type="caution">
    <text evidence="3">The sequence shown here is derived from an EMBL/GenBank/DDBJ whole genome shotgun (WGS) entry which is preliminary data.</text>
</comment>
<dbReference type="AlphaFoldDB" id="A0A9N9GPV9"/>
<dbReference type="SUPFAM" id="SSF56112">
    <property type="entry name" value="Protein kinase-like (PK-like)"/>
    <property type="match status" value="1"/>
</dbReference>
<dbReference type="OrthoDB" id="10261027at2759"/>
<dbReference type="GO" id="GO:0004672">
    <property type="term" value="F:protein kinase activity"/>
    <property type="evidence" value="ECO:0007669"/>
    <property type="project" value="InterPro"/>
</dbReference>
<dbReference type="InterPro" id="IPR050167">
    <property type="entry name" value="Ser_Thr_protein_kinase"/>
</dbReference>
<feature type="domain" description="Protein kinase" evidence="2">
    <location>
        <begin position="60"/>
        <end position="419"/>
    </location>
</feature>
<dbReference type="InterPro" id="IPR000719">
    <property type="entry name" value="Prot_kinase_dom"/>
</dbReference>